<dbReference type="GO" id="GO:0055085">
    <property type="term" value="P:transmembrane transport"/>
    <property type="evidence" value="ECO:0007669"/>
    <property type="project" value="TreeGrafter"/>
</dbReference>
<feature type="transmembrane region" description="Helical" evidence="6">
    <location>
        <begin position="149"/>
        <end position="174"/>
    </location>
</feature>
<evidence type="ECO:0000256" key="4">
    <source>
        <dbReference type="ARBA" id="ARBA00022989"/>
    </source>
</evidence>
<reference evidence="7" key="1">
    <citation type="submission" date="2022-02" db="EMBL/GenBank/DDBJ databases">
        <authorList>
            <person name="Leng L."/>
        </authorList>
    </citation>
    <scope>NUCLEOTIDE SEQUENCE</scope>
    <source>
        <strain evidence="7">JI</strain>
    </source>
</reference>
<evidence type="ECO:0000256" key="6">
    <source>
        <dbReference type="SAM" id="Phobius"/>
    </source>
</evidence>
<feature type="transmembrane region" description="Helical" evidence="6">
    <location>
        <begin position="312"/>
        <end position="338"/>
    </location>
</feature>
<feature type="transmembrane region" description="Helical" evidence="6">
    <location>
        <begin position="238"/>
        <end position="262"/>
    </location>
</feature>
<evidence type="ECO:0000256" key="3">
    <source>
        <dbReference type="ARBA" id="ARBA00022692"/>
    </source>
</evidence>
<dbReference type="NCBIfam" id="TIGR02872">
    <property type="entry name" value="spore_ytvI"/>
    <property type="match status" value="1"/>
</dbReference>
<feature type="transmembrane region" description="Helical" evidence="6">
    <location>
        <begin position="274"/>
        <end position="292"/>
    </location>
</feature>
<feature type="transmembrane region" description="Helical" evidence="6">
    <location>
        <begin position="30"/>
        <end position="49"/>
    </location>
</feature>
<keyword evidence="8" id="KW-1185">Reference proteome</keyword>
<dbReference type="PANTHER" id="PTHR21716">
    <property type="entry name" value="TRANSMEMBRANE PROTEIN"/>
    <property type="match status" value="1"/>
</dbReference>
<keyword evidence="5 6" id="KW-0472">Membrane</keyword>
<dbReference type="Proteomes" id="UP001154312">
    <property type="component" value="Unassembled WGS sequence"/>
</dbReference>
<evidence type="ECO:0000256" key="2">
    <source>
        <dbReference type="ARBA" id="ARBA00009773"/>
    </source>
</evidence>
<dbReference type="AlphaFoldDB" id="A0A9X4H124"/>
<evidence type="ECO:0000256" key="5">
    <source>
        <dbReference type="ARBA" id="ARBA00023136"/>
    </source>
</evidence>
<gene>
    <name evidence="7" type="primary">ytvI</name>
    <name evidence="7" type="ORF">L7E55_02710</name>
</gene>
<feature type="transmembrane region" description="Helical" evidence="6">
    <location>
        <begin position="210"/>
        <end position="232"/>
    </location>
</feature>
<accession>A0A9X4H124</accession>
<dbReference type="InterPro" id="IPR014227">
    <property type="entry name" value="YtvI-like"/>
</dbReference>
<protein>
    <submittedName>
        <fullName evidence="7">Sporulation integral membrane protein YtvI</fullName>
    </submittedName>
</protein>
<proteinExistence type="inferred from homology"/>
<organism evidence="7 8">
    <name type="scientific">Pelotomaculum isophthalicicum JI</name>
    <dbReference type="NCBI Taxonomy" id="947010"/>
    <lineage>
        <taxon>Bacteria</taxon>
        <taxon>Bacillati</taxon>
        <taxon>Bacillota</taxon>
        <taxon>Clostridia</taxon>
        <taxon>Eubacteriales</taxon>
        <taxon>Desulfotomaculaceae</taxon>
        <taxon>Pelotomaculum</taxon>
    </lineage>
</organism>
<dbReference type="InterPro" id="IPR002549">
    <property type="entry name" value="AI-2E-like"/>
</dbReference>
<feature type="transmembrane region" description="Helical" evidence="6">
    <location>
        <begin position="61"/>
        <end position="85"/>
    </location>
</feature>
<sequence length="348" mass="37859">MPRKLVLLIYAVITLLIVLAAVKYILPVLVPFIIALVFSFLMEPIIGALQRKVKLPRGVSTIIAMIIVFGGIGVIFTVVILKLVAELVQLSVSLPGIATELRVYFQDLIEKATTFYVNLPPYVTSSLEQNINSLTANLQGFISRAVNSILQFISLVPGTLTVMVVSGLATYFLARDRHLIVQLLLRFIPEPWGEKAVNVMREISTAFLGYLRAQAILISITTVISITGLYIIGAKYALTMGLLIGFFDLIPVLGPATIYLPWLVWSFAAGDTGFGIKLAVLYGIVLLVRQIFETKIVSASLGLHPLATLVAMYAGLKLMGVLGLILGPILLIGIQATIKSDILNIKIK</sequence>
<dbReference type="EMBL" id="JAKOAV010000003">
    <property type="protein sequence ID" value="MDF9407276.1"/>
    <property type="molecule type" value="Genomic_DNA"/>
</dbReference>
<name>A0A9X4H124_9FIRM</name>
<evidence type="ECO:0000313" key="7">
    <source>
        <dbReference type="EMBL" id="MDF9407276.1"/>
    </source>
</evidence>
<keyword evidence="3 6" id="KW-0812">Transmembrane</keyword>
<dbReference type="RefSeq" id="WP_277442470.1">
    <property type="nucleotide sequence ID" value="NZ_JAKOAV010000003.1"/>
</dbReference>
<dbReference type="GO" id="GO:0016020">
    <property type="term" value="C:membrane"/>
    <property type="evidence" value="ECO:0007669"/>
    <property type="project" value="UniProtKB-SubCell"/>
</dbReference>
<evidence type="ECO:0000313" key="8">
    <source>
        <dbReference type="Proteomes" id="UP001154312"/>
    </source>
</evidence>
<comment type="similarity">
    <text evidence="2">Belongs to the autoinducer-2 exporter (AI-2E) (TC 2.A.86) family.</text>
</comment>
<comment type="subcellular location">
    <subcellularLocation>
        <location evidence="1">Membrane</location>
        <topology evidence="1">Multi-pass membrane protein</topology>
    </subcellularLocation>
</comment>
<comment type="caution">
    <text evidence="7">The sequence shown here is derived from an EMBL/GenBank/DDBJ whole genome shotgun (WGS) entry which is preliminary data.</text>
</comment>
<dbReference type="Pfam" id="PF01594">
    <property type="entry name" value="AI-2E_transport"/>
    <property type="match status" value="1"/>
</dbReference>
<evidence type="ECO:0000256" key="1">
    <source>
        <dbReference type="ARBA" id="ARBA00004141"/>
    </source>
</evidence>
<dbReference type="PANTHER" id="PTHR21716:SF68">
    <property type="entry name" value="TRANSPORT PROTEIN YTVI-RELATED"/>
    <property type="match status" value="1"/>
</dbReference>
<keyword evidence="4 6" id="KW-1133">Transmembrane helix</keyword>